<dbReference type="Proteomes" id="UP000630149">
    <property type="component" value="Unassembled WGS sequence"/>
</dbReference>
<dbReference type="Pfam" id="PF02580">
    <property type="entry name" value="Tyr_Deacylase"/>
    <property type="match status" value="1"/>
</dbReference>
<dbReference type="NCBIfam" id="TIGR00256">
    <property type="entry name" value="D-aminoacyl-tRNA deacylase"/>
    <property type="match status" value="1"/>
</dbReference>
<dbReference type="PANTHER" id="PTHR10472">
    <property type="entry name" value="D-TYROSYL-TRNA TYR DEACYLASE"/>
    <property type="match status" value="1"/>
</dbReference>
<comment type="catalytic activity">
    <reaction evidence="3">
        <text>glycyl-tRNA(Ala) + H2O = tRNA(Ala) + glycine + H(+)</text>
        <dbReference type="Rhea" id="RHEA:53744"/>
        <dbReference type="Rhea" id="RHEA-COMP:9657"/>
        <dbReference type="Rhea" id="RHEA-COMP:13640"/>
        <dbReference type="ChEBI" id="CHEBI:15377"/>
        <dbReference type="ChEBI" id="CHEBI:15378"/>
        <dbReference type="ChEBI" id="CHEBI:57305"/>
        <dbReference type="ChEBI" id="CHEBI:78442"/>
        <dbReference type="ChEBI" id="CHEBI:78522"/>
    </reaction>
</comment>
<keyword evidence="2 3" id="KW-0378">Hydrolase</keyword>
<dbReference type="InterPro" id="IPR003732">
    <property type="entry name" value="Daa-tRNA_deacyls_DTD"/>
</dbReference>
<dbReference type="EC" id="3.1.1.96" evidence="3"/>
<proteinExistence type="inferred from homology"/>
<dbReference type="InterPro" id="IPR023509">
    <property type="entry name" value="DTD-like_sf"/>
</dbReference>
<dbReference type="GO" id="GO:0005737">
    <property type="term" value="C:cytoplasm"/>
    <property type="evidence" value="ECO:0007669"/>
    <property type="project" value="UniProtKB-SubCell"/>
</dbReference>
<dbReference type="GO" id="GO:0019478">
    <property type="term" value="P:D-amino acid catabolic process"/>
    <property type="evidence" value="ECO:0007669"/>
    <property type="project" value="UniProtKB-UniRule"/>
</dbReference>
<evidence type="ECO:0000256" key="2">
    <source>
        <dbReference type="ARBA" id="ARBA00022801"/>
    </source>
</evidence>
<evidence type="ECO:0000313" key="5">
    <source>
        <dbReference type="Proteomes" id="UP000630149"/>
    </source>
</evidence>
<protein>
    <recommendedName>
        <fullName evidence="3">D-aminoacyl-tRNA deacylase</fullName>
        <shortName evidence="3">DTD</shortName>
        <ecNumber evidence="3">3.1.1.96</ecNumber>
    </recommendedName>
    <alternativeName>
        <fullName evidence="3">Gly-tRNA(Ala) deacylase</fullName>
        <ecNumber evidence="3">3.1.1.-</ecNumber>
    </alternativeName>
</protein>
<sequence length="145" mass="16176">MLIVIQRVKHASVTVAETIVGEITQGLLILCGFEKEDSTETLSRMLDRCLNYRIMSDQHGKMNLSLNAVEGGLLLVPQFTLLADTSRGLRPSFTKGASSEQGRQLFDDLVRLAKQKYKHVETGRFGAEMQVNLRNDGPVTFVMSF</sequence>
<evidence type="ECO:0000256" key="1">
    <source>
        <dbReference type="ARBA" id="ARBA00009673"/>
    </source>
</evidence>
<dbReference type="RefSeq" id="WP_131776011.1">
    <property type="nucleotide sequence ID" value="NZ_BMOB01000002.1"/>
</dbReference>
<dbReference type="EMBL" id="BMOB01000002">
    <property type="protein sequence ID" value="GGI79097.1"/>
    <property type="molecule type" value="Genomic_DNA"/>
</dbReference>
<keyword evidence="5" id="KW-1185">Reference proteome</keyword>
<comment type="caution">
    <text evidence="4">The sequence shown here is derived from an EMBL/GenBank/DDBJ whole genome shotgun (WGS) entry which is preliminary data.</text>
</comment>
<dbReference type="GO" id="GO:0051500">
    <property type="term" value="F:D-tyrosyl-tRNA(Tyr) deacylase activity"/>
    <property type="evidence" value="ECO:0007669"/>
    <property type="project" value="TreeGrafter"/>
</dbReference>
<dbReference type="HAMAP" id="MF_00518">
    <property type="entry name" value="Deacylase_Dtd"/>
    <property type="match status" value="1"/>
</dbReference>
<evidence type="ECO:0000256" key="3">
    <source>
        <dbReference type="HAMAP-Rule" id="MF_00518"/>
    </source>
</evidence>
<evidence type="ECO:0000313" key="4">
    <source>
        <dbReference type="EMBL" id="GGI79097.1"/>
    </source>
</evidence>
<dbReference type="FunFam" id="3.50.80.10:FF:000001">
    <property type="entry name" value="D-aminoacyl-tRNA deacylase"/>
    <property type="match status" value="1"/>
</dbReference>
<name>A0A917JQV8_9GAMM</name>
<dbReference type="EC" id="3.1.1.-" evidence="3"/>
<accession>A0A917JQV8</accession>
<comment type="domain">
    <text evidence="3">A Gly-cisPro motif from one monomer fits into the active site of the other monomer to allow specific chiral rejection of L-amino acids.</text>
</comment>
<reference evidence="4" key="2">
    <citation type="submission" date="2020-09" db="EMBL/GenBank/DDBJ databases">
        <authorList>
            <person name="Sun Q."/>
            <person name="Ohkuma M."/>
        </authorList>
    </citation>
    <scope>NUCLEOTIDE SEQUENCE</scope>
    <source>
        <strain evidence="4">JCM 13919</strain>
    </source>
</reference>
<dbReference type="PANTHER" id="PTHR10472:SF5">
    <property type="entry name" value="D-AMINOACYL-TRNA DEACYLASE 1"/>
    <property type="match status" value="1"/>
</dbReference>
<dbReference type="OrthoDB" id="9801395at2"/>
<dbReference type="AlphaFoldDB" id="A0A917JQV8"/>
<comment type="catalytic activity">
    <reaction evidence="3">
        <text>a D-aminoacyl-tRNA + H2O = a tRNA + a D-alpha-amino acid + H(+)</text>
        <dbReference type="Rhea" id="RHEA:13953"/>
        <dbReference type="Rhea" id="RHEA-COMP:10123"/>
        <dbReference type="Rhea" id="RHEA-COMP:10124"/>
        <dbReference type="ChEBI" id="CHEBI:15377"/>
        <dbReference type="ChEBI" id="CHEBI:15378"/>
        <dbReference type="ChEBI" id="CHEBI:59871"/>
        <dbReference type="ChEBI" id="CHEBI:78442"/>
        <dbReference type="ChEBI" id="CHEBI:79333"/>
        <dbReference type="EC" id="3.1.1.96"/>
    </reaction>
</comment>
<organism evidence="4 5">
    <name type="scientific">Legionella impletisoli</name>
    <dbReference type="NCBI Taxonomy" id="343510"/>
    <lineage>
        <taxon>Bacteria</taxon>
        <taxon>Pseudomonadati</taxon>
        <taxon>Pseudomonadota</taxon>
        <taxon>Gammaproteobacteria</taxon>
        <taxon>Legionellales</taxon>
        <taxon>Legionellaceae</taxon>
        <taxon>Legionella</taxon>
    </lineage>
</organism>
<dbReference type="Gene3D" id="3.50.80.10">
    <property type="entry name" value="D-tyrosyl-tRNA(Tyr) deacylase"/>
    <property type="match status" value="1"/>
</dbReference>
<reference evidence="4" key="1">
    <citation type="journal article" date="2014" name="Int. J. Syst. Evol. Microbiol.">
        <title>Complete genome sequence of Corynebacterium casei LMG S-19264T (=DSM 44701T), isolated from a smear-ripened cheese.</title>
        <authorList>
            <consortium name="US DOE Joint Genome Institute (JGI-PGF)"/>
            <person name="Walter F."/>
            <person name="Albersmeier A."/>
            <person name="Kalinowski J."/>
            <person name="Ruckert C."/>
        </authorList>
    </citation>
    <scope>NUCLEOTIDE SEQUENCE</scope>
    <source>
        <strain evidence="4">JCM 13919</strain>
    </source>
</reference>
<dbReference type="GO" id="GO:0000049">
    <property type="term" value="F:tRNA binding"/>
    <property type="evidence" value="ECO:0007669"/>
    <property type="project" value="UniProtKB-UniRule"/>
</dbReference>
<comment type="function">
    <text evidence="3">An aminoacyl-tRNA editing enzyme that deacylates mischarged D-aminoacyl-tRNAs. Also deacylates mischarged glycyl-tRNA(Ala), protecting cells against glycine mischarging by AlaRS. Acts via tRNA-based rather than protein-based catalysis; rejects L-amino acids rather than detecting D-amino acids in the active site. By recycling D-aminoacyl-tRNA to D-amino acids and free tRNA molecules, this enzyme counteracts the toxicity associated with the formation of D-aminoacyl-tRNA entities in vivo and helps enforce protein L-homochirality.</text>
</comment>
<keyword evidence="3" id="KW-0694">RNA-binding</keyword>
<comment type="similarity">
    <text evidence="1 3">Belongs to the DTD family.</text>
</comment>
<dbReference type="SUPFAM" id="SSF69500">
    <property type="entry name" value="DTD-like"/>
    <property type="match status" value="1"/>
</dbReference>
<keyword evidence="3" id="KW-0963">Cytoplasm</keyword>
<dbReference type="GO" id="GO:0043908">
    <property type="term" value="F:Ser(Gly)-tRNA(Ala) hydrolase activity"/>
    <property type="evidence" value="ECO:0007669"/>
    <property type="project" value="UniProtKB-UniRule"/>
</dbReference>
<comment type="subunit">
    <text evidence="3">Homodimer.</text>
</comment>
<feature type="short sequence motif" description="Gly-cisPro motif, important for rejection of L-amino acids" evidence="3">
    <location>
        <begin position="137"/>
        <end position="138"/>
    </location>
</feature>
<dbReference type="GO" id="GO:0106026">
    <property type="term" value="F:Gly-tRNA(Ala) deacylase activity"/>
    <property type="evidence" value="ECO:0007669"/>
    <property type="project" value="UniProtKB-UniRule"/>
</dbReference>
<keyword evidence="3" id="KW-0820">tRNA-binding</keyword>
<gene>
    <name evidence="3 4" type="primary">dtd</name>
    <name evidence="4" type="ORF">GCM10007966_04490</name>
</gene>
<comment type="subcellular location">
    <subcellularLocation>
        <location evidence="3">Cytoplasm</location>
    </subcellularLocation>
</comment>